<accession>A4C931</accession>
<dbReference type="EMBL" id="AAOH01000003">
    <property type="protein sequence ID" value="EAR29096.1"/>
    <property type="molecule type" value="Genomic_DNA"/>
</dbReference>
<dbReference type="NCBIfam" id="TIGR00251">
    <property type="entry name" value="DUF167 family protein"/>
    <property type="match status" value="1"/>
</dbReference>
<dbReference type="InterPro" id="IPR036591">
    <property type="entry name" value="YggU-like_sf"/>
</dbReference>
<dbReference type="AlphaFoldDB" id="A4C931"/>
<dbReference type="PANTHER" id="PTHR13420">
    <property type="entry name" value="UPF0235 PROTEIN C15ORF40"/>
    <property type="match status" value="1"/>
</dbReference>
<dbReference type="STRING" id="87626.PTD2_08629"/>
<dbReference type="PANTHER" id="PTHR13420:SF7">
    <property type="entry name" value="UPF0235 PROTEIN C15ORF40"/>
    <property type="match status" value="1"/>
</dbReference>
<evidence type="ECO:0000313" key="3">
    <source>
        <dbReference type="EMBL" id="EAR29096.1"/>
    </source>
</evidence>
<dbReference type="Pfam" id="PF02594">
    <property type="entry name" value="DUF167"/>
    <property type="match status" value="1"/>
</dbReference>
<comment type="similarity">
    <text evidence="1 2">Belongs to the UPF0235 family.</text>
</comment>
<dbReference type="HAMAP" id="MF_00634">
    <property type="entry name" value="UPF0235"/>
    <property type="match status" value="1"/>
</dbReference>
<dbReference type="OrthoDB" id="9800587at2"/>
<reference evidence="3 4" key="1">
    <citation type="submission" date="2006-02" db="EMBL/GenBank/DDBJ databases">
        <authorList>
            <person name="Moran M.A."/>
            <person name="Kjelleberg S."/>
            <person name="Egan S."/>
            <person name="Saunders N."/>
            <person name="Thomas T."/>
            <person name="Ferriera S."/>
            <person name="Johnson J."/>
            <person name="Kravitz S."/>
            <person name="Halpern A."/>
            <person name="Remington K."/>
            <person name="Beeson K."/>
            <person name="Tran B."/>
            <person name="Rogers Y.-H."/>
            <person name="Friedman R."/>
            <person name="Venter J.C."/>
        </authorList>
    </citation>
    <scope>NUCLEOTIDE SEQUENCE [LARGE SCALE GENOMIC DNA]</scope>
    <source>
        <strain evidence="3 4">D2</strain>
    </source>
</reference>
<dbReference type="SUPFAM" id="SSF69786">
    <property type="entry name" value="YggU-like"/>
    <property type="match status" value="1"/>
</dbReference>
<proteinExistence type="inferred from homology"/>
<evidence type="ECO:0000313" key="4">
    <source>
        <dbReference type="Proteomes" id="UP000006201"/>
    </source>
</evidence>
<evidence type="ECO:0000256" key="2">
    <source>
        <dbReference type="HAMAP-Rule" id="MF_00634"/>
    </source>
</evidence>
<dbReference type="eggNOG" id="COG1872">
    <property type="taxonomic scope" value="Bacteria"/>
</dbReference>
<evidence type="ECO:0000256" key="1">
    <source>
        <dbReference type="ARBA" id="ARBA00010364"/>
    </source>
</evidence>
<name>A4C931_9GAMM</name>
<dbReference type="Gene3D" id="3.30.1200.10">
    <property type="entry name" value="YggU-like"/>
    <property type="match status" value="1"/>
</dbReference>
<sequence length="101" mass="11112">MNAVAWQAEILTLRLYVQPKASQDKFIGLHGNELKVAITAPPVDGQANSHLIKFLAKQCKVAKNQVCIKKGLQGRHKEVQISKPEYIPIAISTLIANSPKL</sequence>
<keyword evidence="4" id="KW-1185">Reference proteome</keyword>
<organism evidence="3 4">
    <name type="scientific">Pseudoalteromonas tunicata D2</name>
    <dbReference type="NCBI Taxonomy" id="87626"/>
    <lineage>
        <taxon>Bacteria</taxon>
        <taxon>Pseudomonadati</taxon>
        <taxon>Pseudomonadota</taxon>
        <taxon>Gammaproteobacteria</taxon>
        <taxon>Alteromonadales</taxon>
        <taxon>Pseudoalteromonadaceae</taxon>
        <taxon>Pseudoalteromonas</taxon>
    </lineage>
</organism>
<dbReference type="InterPro" id="IPR003746">
    <property type="entry name" value="DUF167"/>
</dbReference>
<gene>
    <name evidence="3" type="ORF">PTD2_08629</name>
</gene>
<dbReference type="HOGENOM" id="CLU_130694_5_0_6"/>
<dbReference type="SMART" id="SM01152">
    <property type="entry name" value="DUF167"/>
    <property type="match status" value="1"/>
</dbReference>
<dbReference type="Proteomes" id="UP000006201">
    <property type="component" value="Unassembled WGS sequence"/>
</dbReference>
<comment type="caution">
    <text evidence="3">The sequence shown here is derived from an EMBL/GenBank/DDBJ whole genome shotgun (WGS) entry which is preliminary data.</text>
</comment>
<dbReference type="GO" id="GO:0005737">
    <property type="term" value="C:cytoplasm"/>
    <property type="evidence" value="ECO:0007669"/>
    <property type="project" value="TreeGrafter"/>
</dbReference>
<dbReference type="RefSeq" id="WP_009838357.1">
    <property type="nucleotide sequence ID" value="NZ_AAOH01000003.1"/>
</dbReference>
<dbReference type="NCBIfam" id="NF003466">
    <property type="entry name" value="PRK05090.1"/>
    <property type="match status" value="1"/>
</dbReference>
<protein>
    <recommendedName>
        <fullName evidence="2">UPF0235 protein PTD2_08629</fullName>
    </recommendedName>
</protein>